<keyword evidence="12 25" id="KW-0548">Nucleotidyltransferase</keyword>
<proteinExistence type="inferred from homology"/>
<dbReference type="Proteomes" id="UP001595711">
    <property type="component" value="Unassembled WGS sequence"/>
</dbReference>
<evidence type="ECO:0000256" key="9">
    <source>
        <dbReference type="ARBA" id="ARBA00022516"/>
    </source>
</evidence>
<dbReference type="EC" id="2.7.7.41" evidence="6"/>
<keyword evidence="13 24" id="KW-1133">Transmembrane helix</keyword>
<dbReference type="GO" id="GO:0016779">
    <property type="term" value="F:nucleotidyltransferase activity"/>
    <property type="evidence" value="ECO:0007669"/>
    <property type="project" value="UniProtKB-KW"/>
</dbReference>
<feature type="transmembrane region" description="Helical" evidence="24">
    <location>
        <begin position="41"/>
        <end position="57"/>
    </location>
</feature>
<evidence type="ECO:0000256" key="4">
    <source>
        <dbReference type="ARBA" id="ARBA00005189"/>
    </source>
</evidence>
<evidence type="ECO:0000256" key="3">
    <source>
        <dbReference type="ARBA" id="ARBA00005119"/>
    </source>
</evidence>
<evidence type="ECO:0000256" key="22">
    <source>
        <dbReference type="ARBA" id="ARBA00032743"/>
    </source>
</evidence>
<dbReference type="RefSeq" id="WP_379727621.1">
    <property type="nucleotide sequence ID" value="NZ_JBHRYJ010000003.1"/>
</dbReference>
<dbReference type="PANTHER" id="PTHR46382:SF1">
    <property type="entry name" value="PHOSPHATIDATE CYTIDYLYLTRANSFERASE"/>
    <property type="match status" value="1"/>
</dbReference>
<evidence type="ECO:0000256" key="12">
    <source>
        <dbReference type="ARBA" id="ARBA00022695"/>
    </source>
</evidence>
<evidence type="ECO:0000256" key="16">
    <source>
        <dbReference type="ARBA" id="ARBA00023209"/>
    </source>
</evidence>
<evidence type="ECO:0000256" key="8">
    <source>
        <dbReference type="ARBA" id="ARBA00022475"/>
    </source>
</evidence>
<evidence type="ECO:0000256" key="24">
    <source>
        <dbReference type="SAM" id="Phobius"/>
    </source>
</evidence>
<keyword evidence="26" id="KW-1185">Reference proteome</keyword>
<evidence type="ECO:0000256" key="7">
    <source>
        <dbReference type="ARBA" id="ARBA00019373"/>
    </source>
</evidence>
<evidence type="ECO:0000256" key="13">
    <source>
        <dbReference type="ARBA" id="ARBA00022989"/>
    </source>
</evidence>
<feature type="transmembrane region" description="Helical" evidence="24">
    <location>
        <begin position="200"/>
        <end position="219"/>
    </location>
</feature>
<evidence type="ECO:0000256" key="14">
    <source>
        <dbReference type="ARBA" id="ARBA00023098"/>
    </source>
</evidence>
<dbReference type="PANTHER" id="PTHR46382">
    <property type="entry name" value="PHOSPHATIDATE CYTIDYLYLTRANSFERASE"/>
    <property type="match status" value="1"/>
</dbReference>
<protein>
    <recommendedName>
        <fullName evidence="7">Phosphatidate cytidylyltransferase</fullName>
        <ecNumber evidence="6">2.7.7.41</ecNumber>
    </recommendedName>
    <alternativeName>
        <fullName evidence="20">CDP-DAG synthase</fullName>
    </alternativeName>
    <alternativeName>
        <fullName evidence="22">CDP-DG synthase</fullName>
    </alternativeName>
    <alternativeName>
        <fullName evidence="18">CDP-diacylglycerol synthase</fullName>
    </alternativeName>
    <alternativeName>
        <fullName evidence="21">CDP-diglyceride pyrophosphorylase</fullName>
    </alternativeName>
    <alternativeName>
        <fullName evidence="23">CDP-diglyceride synthase</fullName>
    </alternativeName>
    <alternativeName>
        <fullName evidence="19">CTP:phosphatidate cytidylyltransferase</fullName>
    </alternativeName>
</protein>
<organism evidence="25 26">
    <name type="scientific">Ferrovibrio xuzhouensis</name>
    <dbReference type="NCBI Taxonomy" id="1576914"/>
    <lineage>
        <taxon>Bacteria</taxon>
        <taxon>Pseudomonadati</taxon>
        <taxon>Pseudomonadota</taxon>
        <taxon>Alphaproteobacteria</taxon>
        <taxon>Rhodospirillales</taxon>
        <taxon>Rhodospirillaceae</taxon>
        <taxon>Ferrovibrio</taxon>
    </lineage>
</organism>
<accession>A0ABV7VHG3</accession>
<comment type="catalytic activity">
    <reaction evidence="1">
        <text>a 1,2-diacyl-sn-glycero-3-phosphate + CTP + H(+) = a CDP-1,2-diacyl-sn-glycerol + diphosphate</text>
        <dbReference type="Rhea" id="RHEA:16229"/>
        <dbReference type="ChEBI" id="CHEBI:15378"/>
        <dbReference type="ChEBI" id="CHEBI:33019"/>
        <dbReference type="ChEBI" id="CHEBI:37563"/>
        <dbReference type="ChEBI" id="CHEBI:58332"/>
        <dbReference type="ChEBI" id="CHEBI:58608"/>
        <dbReference type="EC" id="2.7.7.41"/>
    </reaction>
</comment>
<evidence type="ECO:0000256" key="5">
    <source>
        <dbReference type="ARBA" id="ARBA00010185"/>
    </source>
</evidence>
<keyword evidence="17" id="KW-1208">Phospholipid metabolism</keyword>
<comment type="subcellular location">
    <subcellularLocation>
        <location evidence="2">Cell membrane</location>
        <topology evidence="2">Multi-pass membrane protein</topology>
    </subcellularLocation>
</comment>
<feature type="transmembrane region" description="Helical" evidence="24">
    <location>
        <begin position="63"/>
        <end position="82"/>
    </location>
</feature>
<feature type="transmembrane region" description="Helical" evidence="24">
    <location>
        <begin position="111"/>
        <end position="129"/>
    </location>
</feature>
<feature type="transmembrane region" description="Helical" evidence="24">
    <location>
        <begin position="89"/>
        <end position="105"/>
    </location>
</feature>
<evidence type="ECO:0000313" key="26">
    <source>
        <dbReference type="Proteomes" id="UP001595711"/>
    </source>
</evidence>
<evidence type="ECO:0000256" key="6">
    <source>
        <dbReference type="ARBA" id="ARBA00012487"/>
    </source>
</evidence>
<keyword evidence="11 24" id="KW-0812">Transmembrane</keyword>
<name>A0ABV7VHG3_9PROT</name>
<evidence type="ECO:0000256" key="15">
    <source>
        <dbReference type="ARBA" id="ARBA00023136"/>
    </source>
</evidence>
<evidence type="ECO:0000256" key="10">
    <source>
        <dbReference type="ARBA" id="ARBA00022679"/>
    </source>
</evidence>
<feature type="transmembrane region" description="Helical" evidence="24">
    <location>
        <begin position="16"/>
        <end position="36"/>
    </location>
</feature>
<evidence type="ECO:0000256" key="17">
    <source>
        <dbReference type="ARBA" id="ARBA00023264"/>
    </source>
</evidence>
<evidence type="ECO:0000256" key="20">
    <source>
        <dbReference type="ARBA" id="ARBA00032253"/>
    </source>
</evidence>
<comment type="pathway">
    <text evidence="3">Phospholipid metabolism; CDP-diacylglycerol biosynthesis; CDP-diacylglycerol from sn-glycerol 3-phosphate: step 3/3.</text>
</comment>
<evidence type="ECO:0000256" key="11">
    <source>
        <dbReference type="ARBA" id="ARBA00022692"/>
    </source>
</evidence>
<gene>
    <name evidence="25" type="ORF">ACFOOQ_13740</name>
</gene>
<evidence type="ECO:0000256" key="19">
    <source>
        <dbReference type="ARBA" id="ARBA00031825"/>
    </source>
</evidence>
<keyword evidence="9" id="KW-0444">Lipid biosynthesis</keyword>
<dbReference type="Pfam" id="PF01148">
    <property type="entry name" value="CTP_transf_1"/>
    <property type="match status" value="1"/>
</dbReference>
<evidence type="ECO:0000256" key="18">
    <source>
        <dbReference type="ARBA" id="ARBA00029893"/>
    </source>
</evidence>
<evidence type="ECO:0000256" key="2">
    <source>
        <dbReference type="ARBA" id="ARBA00004651"/>
    </source>
</evidence>
<keyword evidence="8" id="KW-1003">Cell membrane</keyword>
<keyword evidence="10" id="KW-0808">Transferase</keyword>
<evidence type="ECO:0000313" key="25">
    <source>
        <dbReference type="EMBL" id="MFC3676615.1"/>
    </source>
</evidence>
<sequence length="272" mass="29353">MQDGPLTPAKTGPSSLVLRVVSAAVLLPLVIFATWLGEWPFAILAFAAAMLMLHEWLRMPGPYARSVLIGSGLGIAGSLLLVMLKHHNFAMGFLLLGAVAVGLYMRHRFLWHTVGLIYVGLPCLMLLWLRGDSEQGQHIVFWLLCVIWATDTGAYFAGRAIGGPKLIPSISPNKTWAGLIGGMICAALVGWLIARIDVTWPAVILAMLAGVVAVVSQAGDFFESGVKRHFGVKDTGSLIPGHGGALDRLDGLLFAVPFITLIYIFWGDLLWL</sequence>
<evidence type="ECO:0000256" key="21">
    <source>
        <dbReference type="ARBA" id="ARBA00032396"/>
    </source>
</evidence>
<feature type="transmembrane region" description="Helical" evidence="24">
    <location>
        <begin position="174"/>
        <end position="193"/>
    </location>
</feature>
<dbReference type="EMBL" id="JBHRYJ010000003">
    <property type="protein sequence ID" value="MFC3676615.1"/>
    <property type="molecule type" value="Genomic_DNA"/>
</dbReference>
<keyword evidence="16" id="KW-0594">Phospholipid biosynthesis</keyword>
<evidence type="ECO:0000256" key="23">
    <source>
        <dbReference type="ARBA" id="ARBA00033406"/>
    </source>
</evidence>
<keyword evidence="14" id="KW-0443">Lipid metabolism</keyword>
<keyword evidence="15 24" id="KW-0472">Membrane</keyword>
<feature type="transmembrane region" description="Helical" evidence="24">
    <location>
        <begin position="141"/>
        <end position="162"/>
    </location>
</feature>
<comment type="pathway">
    <text evidence="4">Lipid metabolism.</text>
</comment>
<comment type="caution">
    <text evidence="25">The sequence shown here is derived from an EMBL/GenBank/DDBJ whole genome shotgun (WGS) entry which is preliminary data.</text>
</comment>
<comment type="similarity">
    <text evidence="5">Belongs to the CDS family.</text>
</comment>
<reference evidence="26" key="1">
    <citation type="journal article" date="2019" name="Int. J. Syst. Evol. Microbiol.">
        <title>The Global Catalogue of Microorganisms (GCM) 10K type strain sequencing project: providing services to taxonomists for standard genome sequencing and annotation.</title>
        <authorList>
            <consortium name="The Broad Institute Genomics Platform"/>
            <consortium name="The Broad Institute Genome Sequencing Center for Infectious Disease"/>
            <person name="Wu L."/>
            <person name="Ma J."/>
        </authorList>
    </citation>
    <scope>NUCLEOTIDE SEQUENCE [LARGE SCALE GENOMIC DNA]</scope>
    <source>
        <strain evidence="26">KCTC 42182</strain>
    </source>
</reference>
<evidence type="ECO:0000256" key="1">
    <source>
        <dbReference type="ARBA" id="ARBA00001698"/>
    </source>
</evidence>
<feature type="transmembrane region" description="Helical" evidence="24">
    <location>
        <begin position="252"/>
        <end position="271"/>
    </location>
</feature>